<sequence length="121" mass="13656">MARIQKKLNPRTLTTARPMRNTLNLTTSPTPRKGECLLSHPDQRSPKKTTLLFLLPAGITPALSPQWPARSRTGSQHAVTIQHWPAGSRKGNQQAVTTFTDRQKILRKENFLQSRFLCTGR</sequence>
<reference evidence="2" key="1">
    <citation type="submission" date="2020-08" db="EMBL/GenBank/DDBJ databases">
        <title>Multicomponent nature underlies the extraordinary mechanical properties of spider dragline silk.</title>
        <authorList>
            <person name="Kono N."/>
            <person name="Nakamura H."/>
            <person name="Mori M."/>
            <person name="Yoshida Y."/>
            <person name="Ohtoshi R."/>
            <person name="Malay A.D."/>
            <person name="Moran D.A.P."/>
            <person name="Tomita M."/>
            <person name="Numata K."/>
            <person name="Arakawa K."/>
        </authorList>
    </citation>
    <scope>NUCLEOTIDE SEQUENCE</scope>
</reference>
<feature type="compositionally biased region" description="Polar residues" evidence="1">
    <location>
        <begin position="11"/>
        <end position="30"/>
    </location>
</feature>
<protein>
    <submittedName>
        <fullName evidence="2">Uncharacterized protein</fullName>
    </submittedName>
</protein>
<feature type="region of interest" description="Disordered" evidence="1">
    <location>
        <begin position="1"/>
        <end position="44"/>
    </location>
</feature>
<accession>A0A8X6MYV7</accession>
<dbReference type="Proteomes" id="UP000887013">
    <property type="component" value="Unassembled WGS sequence"/>
</dbReference>
<comment type="caution">
    <text evidence="2">The sequence shown here is derived from an EMBL/GenBank/DDBJ whole genome shotgun (WGS) entry which is preliminary data.</text>
</comment>
<evidence type="ECO:0000256" key="1">
    <source>
        <dbReference type="SAM" id="MobiDB-lite"/>
    </source>
</evidence>
<proteinExistence type="predicted"/>
<keyword evidence="3" id="KW-1185">Reference proteome</keyword>
<gene>
    <name evidence="2" type="ORF">NPIL_381811</name>
</gene>
<evidence type="ECO:0000313" key="2">
    <source>
        <dbReference type="EMBL" id="GFS84824.1"/>
    </source>
</evidence>
<evidence type="ECO:0000313" key="3">
    <source>
        <dbReference type="Proteomes" id="UP000887013"/>
    </source>
</evidence>
<dbReference type="AlphaFoldDB" id="A0A8X6MYV7"/>
<organism evidence="2 3">
    <name type="scientific">Nephila pilipes</name>
    <name type="common">Giant wood spider</name>
    <name type="synonym">Nephila maculata</name>
    <dbReference type="NCBI Taxonomy" id="299642"/>
    <lineage>
        <taxon>Eukaryota</taxon>
        <taxon>Metazoa</taxon>
        <taxon>Ecdysozoa</taxon>
        <taxon>Arthropoda</taxon>
        <taxon>Chelicerata</taxon>
        <taxon>Arachnida</taxon>
        <taxon>Araneae</taxon>
        <taxon>Araneomorphae</taxon>
        <taxon>Entelegynae</taxon>
        <taxon>Araneoidea</taxon>
        <taxon>Nephilidae</taxon>
        <taxon>Nephila</taxon>
    </lineage>
</organism>
<name>A0A8X6MYV7_NEPPI</name>
<dbReference type="EMBL" id="BMAW01003659">
    <property type="protein sequence ID" value="GFS84824.1"/>
    <property type="molecule type" value="Genomic_DNA"/>
</dbReference>